<dbReference type="EMBL" id="JADKGY010000012">
    <property type="protein sequence ID" value="MBK9983190.1"/>
    <property type="molecule type" value="Genomic_DNA"/>
</dbReference>
<dbReference type="Proteomes" id="UP000808337">
    <property type="component" value="Unassembled WGS sequence"/>
</dbReference>
<keyword evidence="1" id="KW-0812">Transmembrane</keyword>
<name>A0A9D7STU3_9BACT</name>
<dbReference type="AlphaFoldDB" id="A0A9D7STU3"/>
<feature type="transmembrane region" description="Helical" evidence="1">
    <location>
        <begin position="90"/>
        <end position="109"/>
    </location>
</feature>
<sequence>MGQEGENHAAIYSLCHSDHGWFDIYSPYDASFFAMHIRKFIPYVRDQFAQAAMGADVYWSGWECLPGVFMLLVIYYGLRKLNRKKFITSAWVFFTGTAIVIFMASSILIPKIERYSQGAAIDFFIQRQGEDCYVRTLGFKSYGELFYTQKAKPLNVQSYDINWLLTGNIDKPVYFVTKINRVDDYKKYEDLKELYRKNGFVFLKRMPK</sequence>
<proteinExistence type="predicted"/>
<reference evidence="2 3" key="1">
    <citation type="submission" date="2020-10" db="EMBL/GenBank/DDBJ databases">
        <title>Connecting structure to function with the recovery of over 1000 high-quality activated sludge metagenome-assembled genomes encoding full-length rRNA genes using long-read sequencing.</title>
        <authorList>
            <person name="Singleton C.M."/>
            <person name="Petriglieri F."/>
            <person name="Kristensen J.M."/>
            <person name="Kirkegaard R.H."/>
            <person name="Michaelsen T.Y."/>
            <person name="Andersen M.H."/>
            <person name="Karst S.M."/>
            <person name="Dueholm M.S."/>
            <person name="Nielsen P.H."/>
            <person name="Albertsen M."/>
        </authorList>
    </citation>
    <scope>NUCLEOTIDE SEQUENCE [LARGE SCALE GENOMIC DNA]</scope>
    <source>
        <strain evidence="2">Ribe_18-Q3-R11-54_MAXAC.273</strain>
    </source>
</reference>
<accession>A0A9D7STU3</accession>
<comment type="caution">
    <text evidence="2">The sequence shown here is derived from an EMBL/GenBank/DDBJ whole genome shotgun (WGS) entry which is preliminary data.</text>
</comment>
<keyword evidence="1" id="KW-1133">Transmembrane helix</keyword>
<evidence type="ECO:0000313" key="3">
    <source>
        <dbReference type="Proteomes" id="UP000808337"/>
    </source>
</evidence>
<organism evidence="2 3">
    <name type="scientific">Candidatus Opimibacter skivensis</name>
    <dbReference type="NCBI Taxonomy" id="2982028"/>
    <lineage>
        <taxon>Bacteria</taxon>
        <taxon>Pseudomonadati</taxon>
        <taxon>Bacteroidota</taxon>
        <taxon>Saprospiria</taxon>
        <taxon>Saprospirales</taxon>
        <taxon>Saprospiraceae</taxon>
        <taxon>Candidatus Opimibacter</taxon>
    </lineage>
</organism>
<keyword evidence="1" id="KW-0472">Membrane</keyword>
<evidence type="ECO:0000313" key="2">
    <source>
        <dbReference type="EMBL" id="MBK9983190.1"/>
    </source>
</evidence>
<evidence type="ECO:0000256" key="1">
    <source>
        <dbReference type="SAM" id="Phobius"/>
    </source>
</evidence>
<feature type="transmembrane region" description="Helical" evidence="1">
    <location>
        <begin position="57"/>
        <end position="78"/>
    </location>
</feature>
<gene>
    <name evidence="2" type="ORF">IPP15_12395</name>
</gene>
<protein>
    <submittedName>
        <fullName evidence="2">Uncharacterized protein</fullName>
    </submittedName>
</protein>